<protein>
    <submittedName>
        <fullName evidence="2">Uncharacterized protein</fullName>
    </submittedName>
</protein>
<feature type="region of interest" description="Disordered" evidence="1">
    <location>
        <begin position="156"/>
        <end position="181"/>
    </location>
</feature>
<dbReference type="Gene3D" id="2.20.110.10">
    <property type="entry name" value="Histone H3 K4-specific methyltransferase SET7/9 N-terminal domain"/>
    <property type="match status" value="1"/>
</dbReference>
<keyword evidence="3" id="KW-1185">Reference proteome</keyword>
<evidence type="ECO:0000256" key="1">
    <source>
        <dbReference type="SAM" id="MobiDB-lite"/>
    </source>
</evidence>
<dbReference type="EMBL" id="JAPWTK010000055">
    <property type="protein sequence ID" value="KAJ8953562.1"/>
    <property type="molecule type" value="Genomic_DNA"/>
</dbReference>
<organism evidence="2 3">
    <name type="scientific">Aromia moschata</name>
    <dbReference type="NCBI Taxonomy" id="1265417"/>
    <lineage>
        <taxon>Eukaryota</taxon>
        <taxon>Metazoa</taxon>
        <taxon>Ecdysozoa</taxon>
        <taxon>Arthropoda</taxon>
        <taxon>Hexapoda</taxon>
        <taxon>Insecta</taxon>
        <taxon>Pterygota</taxon>
        <taxon>Neoptera</taxon>
        <taxon>Endopterygota</taxon>
        <taxon>Coleoptera</taxon>
        <taxon>Polyphaga</taxon>
        <taxon>Cucujiformia</taxon>
        <taxon>Chrysomeloidea</taxon>
        <taxon>Cerambycidae</taxon>
        <taxon>Cerambycinae</taxon>
        <taxon>Callichromatini</taxon>
        <taxon>Aromia</taxon>
    </lineage>
</organism>
<dbReference type="AlphaFoldDB" id="A0AAV8YSC4"/>
<dbReference type="SUPFAM" id="SSF82185">
    <property type="entry name" value="Histone H3 K4-specific methyltransferase SET7/9 N-terminal domain"/>
    <property type="match status" value="1"/>
</dbReference>
<feature type="compositionally biased region" description="Basic and acidic residues" evidence="1">
    <location>
        <begin position="172"/>
        <end position="181"/>
    </location>
</feature>
<evidence type="ECO:0000313" key="2">
    <source>
        <dbReference type="EMBL" id="KAJ8953562.1"/>
    </source>
</evidence>
<dbReference type="InterPro" id="IPR052849">
    <property type="entry name" value="MORN_repeat_protein"/>
</dbReference>
<comment type="caution">
    <text evidence="2">The sequence shown here is derived from an EMBL/GenBank/DDBJ whole genome shotgun (WGS) entry which is preliminary data.</text>
</comment>
<accession>A0AAV8YSC4</accession>
<gene>
    <name evidence="2" type="ORF">NQ318_002982</name>
</gene>
<proteinExistence type="predicted"/>
<dbReference type="Proteomes" id="UP001162162">
    <property type="component" value="Unassembled WGS sequence"/>
</dbReference>
<evidence type="ECO:0000313" key="3">
    <source>
        <dbReference type="Proteomes" id="UP001162162"/>
    </source>
</evidence>
<dbReference type="PANTHER" id="PTHR46917">
    <property type="entry name" value="MORN REPEAT-CONTAINING PROTEIN 2"/>
    <property type="match status" value="1"/>
</dbReference>
<name>A0AAV8YSC4_9CUCU</name>
<dbReference type="PANTHER" id="PTHR46917:SF1">
    <property type="entry name" value="MORN REPEAT-CONTAINING PROTEIN 2"/>
    <property type="match status" value="1"/>
</dbReference>
<reference evidence="2" key="1">
    <citation type="journal article" date="2023" name="Insect Mol. Biol.">
        <title>Genome sequencing provides insights into the evolution of gene families encoding plant cell wall-degrading enzymes in longhorned beetles.</title>
        <authorList>
            <person name="Shin N.R."/>
            <person name="Okamura Y."/>
            <person name="Kirsch R."/>
            <person name="Pauchet Y."/>
        </authorList>
    </citation>
    <scope>NUCLEOTIDE SEQUENCE</scope>
    <source>
        <strain evidence="2">AMC_N1</strain>
    </source>
</reference>
<feature type="compositionally biased region" description="Basic and acidic residues" evidence="1">
    <location>
        <begin position="156"/>
        <end position="165"/>
    </location>
</feature>
<sequence length="315" mass="36913">MSAKIDELIALDPDFIKGESKFEFPNGDVYEGEYCAHRSGIVWRQGVGTYITNDGQIYKGEWRDDQLVDSKDVDVSFPSGVEYYGKIVKSKYTGPGMYILENKMSLLCEFLGNKPYGEICLVDINGREWRGPAEDTEALLLPEHIYFNNIGEERGKGRIRSEPSKTKLSRTPSEKSESEHYSLHKKDAEYLKALELRIFGKCLKTADDLRFEDSEWYKEYVNFKKVYEDHMGKIKANGFDSLTKDEKNWYQKYAEFKNRYFEIMDARRHNKRRLSAYKLFELFHSKEFKASSVPVPVFYRRGKYAVYKEITFKDT</sequence>